<dbReference type="EMBL" id="FODE01000020">
    <property type="protein sequence ID" value="SEN86979.1"/>
    <property type="molecule type" value="Genomic_DNA"/>
</dbReference>
<gene>
    <name evidence="3" type="ORF">SAMN04489859_10205</name>
</gene>
<organism evidence="3 4">
    <name type="scientific">Paracoccus alcaliphilus</name>
    <dbReference type="NCBI Taxonomy" id="34002"/>
    <lineage>
        <taxon>Bacteria</taxon>
        <taxon>Pseudomonadati</taxon>
        <taxon>Pseudomonadota</taxon>
        <taxon>Alphaproteobacteria</taxon>
        <taxon>Rhodobacterales</taxon>
        <taxon>Paracoccaceae</taxon>
        <taxon>Paracoccus</taxon>
    </lineage>
</organism>
<reference evidence="3 4" key="1">
    <citation type="submission" date="2016-10" db="EMBL/GenBank/DDBJ databases">
        <authorList>
            <person name="de Groot N.N."/>
        </authorList>
    </citation>
    <scope>NUCLEOTIDE SEQUENCE [LARGE SCALE GENOMIC DNA]</scope>
    <source>
        <strain evidence="3 4">DSM 8512</strain>
    </source>
</reference>
<keyword evidence="2" id="KW-0472">Membrane</keyword>
<dbReference type="AlphaFoldDB" id="A0A1H8K1U4"/>
<protein>
    <submittedName>
        <fullName evidence="3">Uncharacterized protein</fullName>
    </submittedName>
</protein>
<evidence type="ECO:0000256" key="1">
    <source>
        <dbReference type="SAM" id="Coils"/>
    </source>
</evidence>
<keyword evidence="2" id="KW-0812">Transmembrane</keyword>
<keyword evidence="2" id="KW-1133">Transmembrane helix</keyword>
<name>A0A1H8K1U4_9RHOB</name>
<dbReference type="RefSeq" id="WP_090613412.1">
    <property type="nucleotide sequence ID" value="NZ_CP067124.1"/>
</dbReference>
<evidence type="ECO:0000313" key="3">
    <source>
        <dbReference type="EMBL" id="SEN86979.1"/>
    </source>
</evidence>
<proteinExistence type="predicted"/>
<keyword evidence="1" id="KW-0175">Coiled coil</keyword>
<dbReference type="STRING" id="34002.SAMN04489859_10205"/>
<evidence type="ECO:0000256" key="2">
    <source>
        <dbReference type="SAM" id="Phobius"/>
    </source>
</evidence>
<sequence>MDPSKAVDRLASGNAMEILALMLAFAVGAIIALHRQNNKLQDKLLDVTREMSKELRELTTQTNTVINAYGEAIKQAVRILEGRK</sequence>
<keyword evidence="4" id="KW-1185">Reference proteome</keyword>
<feature type="transmembrane region" description="Helical" evidence="2">
    <location>
        <begin position="15"/>
        <end position="33"/>
    </location>
</feature>
<accession>A0A1H8K1U4</accession>
<feature type="coiled-coil region" evidence="1">
    <location>
        <begin position="30"/>
        <end position="57"/>
    </location>
</feature>
<evidence type="ECO:0000313" key="4">
    <source>
        <dbReference type="Proteomes" id="UP000199054"/>
    </source>
</evidence>
<dbReference type="Proteomes" id="UP000199054">
    <property type="component" value="Unassembled WGS sequence"/>
</dbReference>